<evidence type="ECO:0000313" key="2">
    <source>
        <dbReference type="EMBL" id="VDK49470.1"/>
    </source>
</evidence>
<evidence type="ECO:0000313" key="3">
    <source>
        <dbReference type="Proteomes" id="UP000281553"/>
    </source>
</evidence>
<keyword evidence="3" id="KW-1185">Reference proteome</keyword>
<reference evidence="2 3" key="1">
    <citation type="submission" date="2018-11" db="EMBL/GenBank/DDBJ databases">
        <authorList>
            <consortium name="Pathogen Informatics"/>
        </authorList>
    </citation>
    <scope>NUCLEOTIDE SEQUENCE [LARGE SCALE GENOMIC DNA]</scope>
</reference>
<organism evidence="2 3">
    <name type="scientific">Dibothriocephalus latus</name>
    <name type="common">Fish tapeworm</name>
    <name type="synonym">Diphyllobothrium latum</name>
    <dbReference type="NCBI Taxonomy" id="60516"/>
    <lineage>
        <taxon>Eukaryota</taxon>
        <taxon>Metazoa</taxon>
        <taxon>Spiralia</taxon>
        <taxon>Lophotrochozoa</taxon>
        <taxon>Platyhelminthes</taxon>
        <taxon>Cestoda</taxon>
        <taxon>Eucestoda</taxon>
        <taxon>Diphyllobothriidea</taxon>
        <taxon>Diphyllobothriidae</taxon>
        <taxon>Dibothriocephalus</taxon>
    </lineage>
</organism>
<gene>
    <name evidence="2" type="ORF">DILT_LOCUS1727</name>
</gene>
<feature type="transmembrane region" description="Helical" evidence="1">
    <location>
        <begin position="70"/>
        <end position="94"/>
    </location>
</feature>
<proteinExistence type="predicted"/>
<protein>
    <submittedName>
        <fullName evidence="2">Uncharacterized protein</fullName>
    </submittedName>
</protein>
<accession>A0A3P6R1J8</accession>
<name>A0A3P6R1J8_DIBLA</name>
<keyword evidence="1" id="KW-0812">Transmembrane</keyword>
<keyword evidence="1" id="KW-1133">Transmembrane helix</keyword>
<dbReference type="EMBL" id="UYRU01013761">
    <property type="protein sequence ID" value="VDK49470.1"/>
    <property type="molecule type" value="Genomic_DNA"/>
</dbReference>
<keyword evidence="1" id="KW-0472">Membrane</keyword>
<dbReference type="Proteomes" id="UP000281553">
    <property type="component" value="Unassembled WGS sequence"/>
</dbReference>
<dbReference type="AlphaFoldDB" id="A0A3P6R1J8"/>
<evidence type="ECO:0000256" key="1">
    <source>
        <dbReference type="SAM" id="Phobius"/>
    </source>
</evidence>
<sequence length="113" mass="12626">MLPGTTKEQMKDLYRPQGWLTASLCAVPLSINLLVCGFSETTYKCVCAAGFYIVRINIPLSKTMQFLCDIHVFVLPIIIILYIPALRALSVGVCRKLGQSLCRRRHNVDELGP</sequence>